<dbReference type="AlphaFoldDB" id="A0A814FD71"/>
<organism evidence="1 2">
    <name type="scientific">Adineta ricciae</name>
    <name type="common">Rotifer</name>
    <dbReference type="NCBI Taxonomy" id="249248"/>
    <lineage>
        <taxon>Eukaryota</taxon>
        <taxon>Metazoa</taxon>
        <taxon>Spiralia</taxon>
        <taxon>Gnathifera</taxon>
        <taxon>Rotifera</taxon>
        <taxon>Eurotatoria</taxon>
        <taxon>Bdelloidea</taxon>
        <taxon>Adinetida</taxon>
        <taxon>Adinetidae</taxon>
        <taxon>Adineta</taxon>
    </lineage>
</organism>
<dbReference type="Gene3D" id="3.80.10.10">
    <property type="entry name" value="Ribonuclease Inhibitor"/>
    <property type="match status" value="1"/>
</dbReference>
<name>A0A814FD71_ADIRI</name>
<proteinExistence type="predicted"/>
<sequence length="577" mass="66957">MTRTEFEHLPNELIIKILKYLTAVDAWYAFYNLNTRLDGLVQASSIDFDLSCCRKSQFDFTRKHIFKKIEVPFAVKFCPRLMIEQTEQLFFETKSKNVLQLLQSLTLINLTDDTIDIVRKKLSDFINLRSLTIMHDSEESKGKFVTKIMNVNLPLLTYLKLGYTGRRSGLVFDERELYKCRFNVPNVQEFILRIPITFNILYRFLSMLPQIVSIDVILAGRKGEEYMNKPNDFSPRINLQKLVITMNGIVPFTTMARFLRSLPQLHTFWFSAFICNYTAGAEYQDGAIWEELIRTHLPNLTDFRLNVGLEAAETATPSSVMQSFRSNFWTEEKKWWFVADRPENDVDTIELYSLPPPTDDKIIFRPNVPWVSNSALPNFDSIRTLEILPISEHRRSAPGSPRQYTNATTIRSATVYTYNHSYDTSILSNYVNFAKATTCTVDSPRFFATLPMMTNITSLEIRCYDGDVDCLRSLSSPLRTIKRLTLSESLNCYFCNLCDVDLFTRLFPNLEYISIRIAEFACLPILMNSLCHLVYAVILNDPEAIDIGDLKKWLYKSETGMQYKWALENTRLDIWID</sequence>
<dbReference type="EMBL" id="CAJNOR010000696">
    <property type="protein sequence ID" value="CAF0984209.1"/>
    <property type="molecule type" value="Genomic_DNA"/>
</dbReference>
<evidence type="ECO:0000313" key="2">
    <source>
        <dbReference type="Proteomes" id="UP000663828"/>
    </source>
</evidence>
<accession>A0A814FD71</accession>
<protein>
    <recommendedName>
        <fullName evidence="3">F-box domain-containing protein</fullName>
    </recommendedName>
</protein>
<dbReference type="InterPro" id="IPR032675">
    <property type="entry name" value="LRR_dom_sf"/>
</dbReference>
<gene>
    <name evidence="1" type="ORF">XAT740_LOCUS12348</name>
</gene>
<keyword evidence="2" id="KW-1185">Reference proteome</keyword>
<dbReference type="SUPFAM" id="SSF52047">
    <property type="entry name" value="RNI-like"/>
    <property type="match status" value="1"/>
</dbReference>
<comment type="caution">
    <text evidence="1">The sequence shown here is derived from an EMBL/GenBank/DDBJ whole genome shotgun (WGS) entry which is preliminary data.</text>
</comment>
<evidence type="ECO:0008006" key="3">
    <source>
        <dbReference type="Google" id="ProtNLM"/>
    </source>
</evidence>
<reference evidence="1" key="1">
    <citation type="submission" date="2021-02" db="EMBL/GenBank/DDBJ databases">
        <authorList>
            <person name="Nowell W R."/>
        </authorList>
    </citation>
    <scope>NUCLEOTIDE SEQUENCE</scope>
</reference>
<evidence type="ECO:0000313" key="1">
    <source>
        <dbReference type="EMBL" id="CAF0984209.1"/>
    </source>
</evidence>
<dbReference type="Proteomes" id="UP000663828">
    <property type="component" value="Unassembled WGS sequence"/>
</dbReference>